<name>B8C199_THAPS</name>
<evidence type="ECO:0000256" key="2">
    <source>
        <dbReference type="SAM" id="MobiDB-lite"/>
    </source>
</evidence>
<feature type="non-terminal residue" evidence="4">
    <location>
        <position position="379"/>
    </location>
</feature>
<gene>
    <name evidence="4" type="ORF">THAPSDRAFT_4225</name>
</gene>
<feature type="compositionally biased region" description="Pro residues" evidence="2">
    <location>
        <begin position="77"/>
        <end position="88"/>
    </location>
</feature>
<feature type="coiled-coil region" evidence="1">
    <location>
        <begin position="316"/>
        <end position="343"/>
    </location>
</feature>
<dbReference type="Proteomes" id="UP000001449">
    <property type="component" value="Chromosome 4"/>
</dbReference>
<keyword evidence="5" id="KW-1185">Reference proteome</keyword>
<feature type="compositionally biased region" description="Low complexity" evidence="2">
    <location>
        <begin position="96"/>
        <end position="113"/>
    </location>
</feature>
<feature type="region of interest" description="Disordered" evidence="2">
    <location>
        <begin position="267"/>
        <end position="311"/>
    </location>
</feature>
<dbReference type="KEGG" id="tps:THAPSDRAFT_4225"/>
<feature type="region of interest" description="Disordered" evidence="2">
    <location>
        <begin position="63"/>
        <end position="142"/>
    </location>
</feature>
<keyword evidence="1" id="KW-0175">Coiled coil</keyword>
<dbReference type="SUPFAM" id="SSF58050">
    <property type="entry name" value="N-terminal coiled coil domain from apc"/>
    <property type="match status" value="1"/>
</dbReference>
<accession>B8C199</accession>
<dbReference type="HOGENOM" id="CLU_730756_0_0_1"/>
<dbReference type="PaxDb" id="35128-Thaps4225"/>
<dbReference type="EMBL" id="CM000641">
    <property type="protein sequence ID" value="EED92741.1"/>
    <property type="molecule type" value="Genomic_DNA"/>
</dbReference>
<evidence type="ECO:0000313" key="4">
    <source>
        <dbReference type="EMBL" id="EED92741.1"/>
    </source>
</evidence>
<feature type="region of interest" description="Disordered" evidence="2">
    <location>
        <begin position="158"/>
        <end position="220"/>
    </location>
</feature>
<protein>
    <submittedName>
        <fullName evidence="4">Uncharacterized protein</fullName>
    </submittedName>
</protein>
<proteinExistence type="predicted"/>
<evidence type="ECO:0000313" key="5">
    <source>
        <dbReference type="Proteomes" id="UP000001449"/>
    </source>
</evidence>
<dbReference type="eggNOG" id="ENOG502QYTP">
    <property type="taxonomic scope" value="Eukaryota"/>
</dbReference>
<evidence type="ECO:0000256" key="3">
    <source>
        <dbReference type="SAM" id="SignalP"/>
    </source>
</evidence>
<feature type="compositionally biased region" description="Gly residues" evidence="2">
    <location>
        <begin position="114"/>
        <end position="139"/>
    </location>
</feature>
<feature type="compositionally biased region" description="Gly residues" evidence="2">
    <location>
        <begin position="273"/>
        <end position="293"/>
    </location>
</feature>
<feature type="signal peptide" evidence="3">
    <location>
        <begin position="1"/>
        <end position="24"/>
    </location>
</feature>
<evidence type="ECO:0000256" key="1">
    <source>
        <dbReference type="SAM" id="Coils"/>
    </source>
</evidence>
<dbReference type="AlphaFoldDB" id="B8C199"/>
<dbReference type="InParanoid" id="B8C199"/>
<reference evidence="4 5" key="2">
    <citation type="journal article" date="2008" name="Nature">
        <title>The Phaeodactylum genome reveals the evolutionary history of diatom genomes.</title>
        <authorList>
            <person name="Bowler C."/>
            <person name="Allen A.E."/>
            <person name="Badger J.H."/>
            <person name="Grimwood J."/>
            <person name="Jabbari K."/>
            <person name="Kuo A."/>
            <person name="Maheswari U."/>
            <person name="Martens C."/>
            <person name="Maumus F."/>
            <person name="Otillar R.P."/>
            <person name="Rayko E."/>
            <person name="Salamov A."/>
            <person name="Vandepoele K."/>
            <person name="Beszteri B."/>
            <person name="Gruber A."/>
            <person name="Heijde M."/>
            <person name="Katinka M."/>
            <person name="Mock T."/>
            <person name="Valentin K."/>
            <person name="Verret F."/>
            <person name="Berges J.A."/>
            <person name="Brownlee C."/>
            <person name="Cadoret J.P."/>
            <person name="Chiovitti A."/>
            <person name="Choi C.J."/>
            <person name="Coesel S."/>
            <person name="De Martino A."/>
            <person name="Detter J.C."/>
            <person name="Durkin C."/>
            <person name="Falciatore A."/>
            <person name="Fournet J."/>
            <person name="Haruta M."/>
            <person name="Huysman M.J."/>
            <person name="Jenkins B.D."/>
            <person name="Jiroutova K."/>
            <person name="Jorgensen R.E."/>
            <person name="Joubert Y."/>
            <person name="Kaplan A."/>
            <person name="Kroger N."/>
            <person name="Kroth P.G."/>
            <person name="La Roche J."/>
            <person name="Lindquist E."/>
            <person name="Lommer M."/>
            <person name="Martin-Jezequel V."/>
            <person name="Lopez P.J."/>
            <person name="Lucas S."/>
            <person name="Mangogna M."/>
            <person name="McGinnis K."/>
            <person name="Medlin L.K."/>
            <person name="Montsant A."/>
            <person name="Oudot-Le Secq M.P."/>
            <person name="Napoli C."/>
            <person name="Obornik M."/>
            <person name="Parker M.S."/>
            <person name="Petit J.L."/>
            <person name="Porcel B.M."/>
            <person name="Poulsen N."/>
            <person name="Robison M."/>
            <person name="Rychlewski L."/>
            <person name="Rynearson T.A."/>
            <person name="Schmutz J."/>
            <person name="Shapiro H."/>
            <person name="Siaut M."/>
            <person name="Stanley M."/>
            <person name="Sussman M.R."/>
            <person name="Taylor A.R."/>
            <person name="Vardi A."/>
            <person name="von Dassow P."/>
            <person name="Vyverman W."/>
            <person name="Willis A."/>
            <person name="Wyrwicz L.S."/>
            <person name="Rokhsar D.S."/>
            <person name="Weissenbach J."/>
            <person name="Armbrust E.V."/>
            <person name="Green B.R."/>
            <person name="Van de Peer Y."/>
            <person name="Grigoriev I.V."/>
        </authorList>
    </citation>
    <scope>NUCLEOTIDE SEQUENCE [LARGE SCALE GENOMIC DNA]</scope>
    <source>
        <strain evidence="4 5">CCMP1335</strain>
    </source>
</reference>
<dbReference type="InterPro" id="IPR036149">
    <property type="entry name" value="APC_N_sf"/>
</dbReference>
<keyword evidence="3" id="KW-0732">Signal</keyword>
<feature type="chain" id="PRO_5002866154" evidence="3">
    <location>
        <begin position="25"/>
        <end position="379"/>
    </location>
</feature>
<dbReference type="GeneID" id="7452593"/>
<reference evidence="4 5" key="1">
    <citation type="journal article" date="2004" name="Science">
        <title>The genome of the diatom Thalassiosira pseudonana: ecology, evolution, and metabolism.</title>
        <authorList>
            <person name="Armbrust E.V."/>
            <person name="Berges J.A."/>
            <person name="Bowler C."/>
            <person name="Green B.R."/>
            <person name="Martinez D."/>
            <person name="Putnam N.H."/>
            <person name="Zhou S."/>
            <person name="Allen A.E."/>
            <person name="Apt K.E."/>
            <person name="Bechner M."/>
            <person name="Brzezinski M.A."/>
            <person name="Chaal B.K."/>
            <person name="Chiovitti A."/>
            <person name="Davis A.K."/>
            <person name="Demarest M.S."/>
            <person name="Detter J.C."/>
            <person name="Glavina T."/>
            <person name="Goodstein D."/>
            <person name="Hadi M.Z."/>
            <person name="Hellsten U."/>
            <person name="Hildebrand M."/>
            <person name="Jenkins B.D."/>
            <person name="Jurka J."/>
            <person name="Kapitonov V.V."/>
            <person name="Kroger N."/>
            <person name="Lau W.W."/>
            <person name="Lane T.W."/>
            <person name="Larimer F.W."/>
            <person name="Lippmeier J.C."/>
            <person name="Lucas S."/>
            <person name="Medina M."/>
            <person name="Montsant A."/>
            <person name="Obornik M."/>
            <person name="Parker M.S."/>
            <person name="Palenik B."/>
            <person name="Pazour G.J."/>
            <person name="Richardson P.M."/>
            <person name="Rynearson T.A."/>
            <person name="Saito M.A."/>
            <person name="Schwartz D.C."/>
            <person name="Thamatrakoln K."/>
            <person name="Valentin K."/>
            <person name="Vardi A."/>
            <person name="Wilkerson F.P."/>
            <person name="Rokhsar D.S."/>
        </authorList>
    </citation>
    <scope>NUCLEOTIDE SEQUENCE [LARGE SCALE GENOMIC DNA]</scope>
    <source>
        <strain evidence="4 5">CCMP1335</strain>
    </source>
</reference>
<dbReference type="RefSeq" id="XP_002289204.1">
    <property type="nucleotide sequence ID" value="XM_002289168.1"/>
</dbReference>
<organism evidence="4 5">
    <name type="scientific">Thalassiosira pseudonana</name>
    <name type="common">Marine diatom</name>
    <name type="synonym">Cyclotella nana</name>
    <dbReference type="NCBI Taxonomy" id="35128"/>
    <lineage>
        <taxon>Eukaryota</taxon>
        <taxon>Sar</taxon>
        <taxon>Stramenopiles</taxon>
        <taxon>Ochrophyta</taxon>
        <taxon>Bacillariophyta</taxon>
        <taxon>Coscinodiscophyceae</taxon>
        <taxon>Thalassiosirophycidae</taxon>
        <taxon>Thalassiosirales</taxon>
        <taxon>Thalassiosiraceae</taxon>
        <taxon>Thalassiosira</taxon>
    </lineage>
</organism>
<feature type="compositionally biased region" description="Gly residues" evidence="2">
    <location>
        <begin position="66"/>
        <end position="76"/>
    </location>
</feature>
<sequence>MAPSCTKAAVGCAALLLATTNAFSGSSQSLVSLNKAASLRSNSNDHGRLCSDDSKTLLGMLAPGNNQGGMGGGMGGGPPPMGRPPQPPGGMGGPGMNNNGPRMPPQQGQPQQMGQGGMGGPGMGNQGGQQMGNQQGPGGQRIQNLDRHANEYIDELRQKRQGGGQPPMDDPNQGRSYSANNPPGAFSVPNAGNTAGQPRVSRGPDNRGLGGLASQVSTPMDKYNDGRGGMGMGGGGPGMGMGGGMPRGAPMGARFGDDRRERDSMNPRFIERGGYGDNYGPGGGPMRGGGGPPGMQMRDGPRGGGSNQRNIDQMDYGQLQDEVERLRTENAMLKRSARDMMNNFNELSNRLFDVDESLKKVANVFPSEDEMESLEWLLK</sequence>